<dbReference type="EMBL" id="JASZYV010000004">
    <property type="protein sequence ID" value="MDM0046814.1"/>
    <property type="molecule type" value="Genomic_DNA"/>
</dbReference>
<proteinExistence type="inferred from homology"/>
<evidence type="ECO:0000313" key="3">
    <source>
        <dbReference type="EMBL" id="MDM0046814.1"/>
    </source>
</evidence>
<evidence type="ECO:0000256" key="1">
    <source>
        <dbReference type="ARBA" id="ARBA00006987"/>
    </source>
</evidence>
<protein>
    <submittedName>
        <fullName evidence="3">Tripartite tricarboxylate transporter substrate binding protein</fullName>
    </submittedName>
</protein>
<dbReference type="Pfam" id="PF03401">
    <property type="entry name" value="TctC"/>
    <property type="match status" value="1"/>
</dbReference>
<comment type="similarity">
    <text evidence="1">Belongs to the UPF0065 (bug) family.</text>
</comment>
<comment type="caution">
    <text evidence="3">The sequence shown here is derived from an EMBL/GenBank/DDBJ whole genome shotgun (WGS) entry which is preliminary data.</text>
</comment>
<feature type="chain" id="PRO_5047373932" evidence="2">
    <location>
        <begin position="28"/>
        <end position="323"/>
    </location>
</feature>
<gene>
    <name evidence="3" type="ORF">QTH91_20145</name>
</gene>
<evidence type="ECO:0000256" key="2">
    <source>
        <dbReference type="SAM" id="SignalP"/>
    </source>
</evidence>
<keyword evidence="2" id="KW-0732">Signal</keyword>
<dbReference type="PIRSF" id="PIRSF017082">
    <property type="entry name" value="YflP"/>
    <property type="match status" value="1"/>
</dbReference>
<feature type="signal peptide" evidence="2">
    <location>
        <begin position="1"/>
        <end position="27"/>
    </location>
</feature>
<dbReference type="Gene3D" id="3.40.190.10">
    <property type="entry name" value="Periplasmic binding protein-like II"/>
    <property type="match status" value="1"/>
</dbReference>
<evidence type="ECO:0000313" key="4">
    <source>
        <dbReference type="Proteomes" id="UP001174908"/>
    </source>
</evidence>
<dbReference type="PANTHER" id="PTHR42928">
    <property type="entry name" value="TRICARBOXYLATE-BINDING PROTEIN"/>
    <property type="match status" value="1"/>
</dbReference>
<accession>A0ABT7NFU4</accession>
<reference evidence="3" key="1">
    <citation type="submission" date="2023-06" db="EMBL/GenBank/DDBJ databases">
        <authorList>
            <person name="Jiang Y."/>
            <person name="Liu Q."/>
        </authorList>
    </citation>
    <scope>NUCLEOTIDE SEQUENCE</scope>
    <source>
        <strain evidence="3">CGMCC 1.12089</strain>
    </source>
</reference>
<dbReference type="CDD" id="cd07012">
    <property type="entry name" value="PBP2_Bug_TTT"/>
    <property type="match status" value="1"/>
</dbReference>
<sequence>MIQFHRRTLISFTVLAAASLAPGLALADDYPSRPIELVVPFQPGGGTDAVARAFGAAAQKHFPKGVVVINKSGASGGIGWNYMMNAKPDGYTLGVVTVEMVILPHLNLFNRTYADVTPIAQLNADPASIIVRADSPYKTIDDFIAAARKEPGKMVMGTSGNGSIYDIAAAAFEEKTQLQFNRIPYQGAAPSVLALLSSQLDAVTASPGEVAAHVAAGKLRVLAVMADKRLEEFKDVPTMKEKNVDLSIGTWRGIMGPKGLPPEVVKMLRISVAEIAKEPELQNALKKLNLGYVYADDEGFKAVMARDSKVFKDMIPRLKIVTN</sequence>
<dbReference type="SUPFAM" id="SSF53850">
    <property type="entry name" value="Periplasmic binding protein-like II"/>
    <property type="match status" value="1"/>
</dbReference>
<organism evidence="3 4">
    <name type="scientific">Variovorax dokdonensis</name>
    <dbReference type="NCBI Taxonomy" id="344883"/>
    <lineage>
        <taxon>Bacteria</taxon>
        <taxon>Pseudomonadati</taxon>
        <taxon>Pseudomonadota</taxon>
        <taxon>Betaproteobacteria</taxon>
        <taxon>Burkholderiales</taxon>
        <taxon>Comamonadaceae</taxon>
        <taxon>Variovorax</taxon>
    </lineage>
</organism>
<name>A0ABT7NFU4_9BURK</name>
<dbReference type="Gene3D" id="3.40.190.150">
    <property type="entry name" value="Bordetella uptake gene, domain 1"/>
    <property type="match status" value="1"/>
</dbReference>
<dbReference type="PANTHER" id="PTHR42928:SF5">
    <property type="entry name" value="BLR1237 PROTEIN"/>
    <property type="match status" value="1"/>
</dbReference>
<dbReference type="InterPro" id="IPR042100">
    <property type="entry name" value="Bug_dom1"/>
</dbReference>
<dbReference type="RefSeq" id="WP_286661923.1">
    <property type="nucleotide sequence ID" value="NZ_JASZYV010000004.1"/>
</dbReference>
<dbReference type="InterPro" id="IPR005064">
    <property type="entry name" value="BUG"/>
</dbReference>
<dbReference type="Proteomes" id="UP001174908">
    <property type="component" value="Unassembled WGS sequence"/>
</dbReference>
<keyword evidence="4" id="KW-1185">Reference proteome</keyword>